<name>A0ABQ3XVV1_9ACTN</name>
<evidence type="ECO:0000256" key="1">
    <source>
        <dbReference type="ARBA" id="ARBA00004141"/>
    </source>
</evidence>
<comment type="subcellular location">
    <subcellularLocation>
        <location evidence="1">Membrane</location>
        <topology evidence="1">Multi-pass membrane protein</topology>
    </subcellularLocation>
</comment>
<comment type="similarity">
    <text evidence="2">Belongs to the glycosyltransferase 2 family.</text>
</comment>
<evidence type="ECO:0000256" key="4">
    <source>
        <dbReference type="ARBA" id="ARBA00022679"/>
    </source>
</evidence>
<dbReference type="Gene3D" id="3.90.550.10">
    <property type="entry name" value="Spore Coat Polysaccharide Biosynthesis Protein SpsA, Chain A"/>
    <property type="match status" value="1"/>
</dbReference>
<dbReference type="PANTHER" id="PTHR48090:SF1">
    <property type="entry name" value="PROPHAGE BACTOPRENOL GLUCOSYL TRANSFERASE HOMOLOG"/>
    <property type="match status" value="1"/>
</dbReference>
<dbReference type="SUPFAM" id="SSF53448">
    <property type="entry name" value="Nucleotide-diphospho-sugar transferases"/>
    <property type="match status" value="1"/>
</dbReference>
<keyword evidence="4 10" id="KW-0808">Transferase</keyword>
<feature type="domain" description="Glycosyltransferase 2-like" evidence="9">
    <location>
        <begin position="9"/>
        <end position="171"/>
    </location>
</feature>
<evidence type="ECO:0000256" key="3">
    <source>
        <dbReference type="ARBA" id="ARBA00022676"/>
    </source>
</evidence>
<dbReference type="CDD" id="cd04187">
    <property type="entry name" value="DPM1_like_bac"/>
    <property type="match status" value="1"/>
</dbReference>
<keyword evidence="3" id="KW-0328">Glycosyltransferase</keyword>
<evidence type="ECO:0000259" key="9">
    <source>
        <dbReference type="Pfam" id="PF00535"/>
    </source>
</evidence>
<sequence length="347" mass="37793">MLLSPVTLSVVTPMFNEREAVDHFVARLRPVLDALDEPYEVVAVDDGSSDATVSRLMQLRADWPQLRVVALRRNVGHQTALRAGLRASRGGYVVSIDADLQDPPEVIGEMLEAARREKVDVVYGVRSDRSTDTAFKRQTAGLYYRMMRRLVGPWVSDQAGDFRLMSRAVVDVLNELPEPRPVYRLIVPSLGFASAEVPYVRAERVAGETKYPLSKMIKLTIDSVTSFSAAPLKAATWLGLFSFFACVVLIAVALIRWLAGETVPGWTSLYLAVLLLGGIQLVCVGLLGEYIGRIYAASQGRPAFLVAFDTAALDVATIARPVPGGPITDDVEAVELATPTPTSHQPA</sequence>
<dbReference type="PANTHER" id="PTHR48090">
    <property type="entry name" value="UNDECAPRENYL-PHOSPHATE 4-DEOXY-4-FORMAMIDO-L-ARABINOSE TRANSFERASE-RELATED"/>
    <property type="match status" value="1"/>
</dbReference>
<dbReference type="InterPro" id="IPR050256">
    <property type="entry name" value="Glycosyltransferase_2"/>
</dbReference>
<reference evidence="10 11" key="1">
    <citation type="submission" date="2021-01" db="EMBL/GenBank/DDBJ databases">
        <title>Whole genome shotgun sequence of Actinoplanes deccanensis NBRC 13994.</title>
        <authorList>
            <person name="Komaki H."/>
            <person name="Tamura T."/>
        </authorList>
    </citation>
    <scope>NUCLEOTIDE SEQUENCE [LARGE SCALE GENOMIC DNA]</scope>
    <source>
        <strain evidence="10 11">NBRC 13994</strain>
    </source>
</reference>
<dbReference type="InterPro" id="IPR001173">
    <property type="entry name" value="Glyco_trans_2-like"/>
</dbReference>
<dbReference type="Proteomes" id="UP000609879">
    <property type="component" value="Unassembled WGS sequence"/>
</dbReference>
<feature type="transmembrane region" description="Helical" evidence="8">
    <location>
        <begin position="269"/>
        <end position="291"/>
    </location>
</feature>
<feature type="transmembrane region" description="Helical" evidence="8">
    <location>
        <begin position="237"/>
        <end position="257"/>
    </location>
</feature>
<keyword evidence="5 8" id="KW-0812">Transmembrane</keyword>
<evidence type="ECO:0000256" key="5">
    <source>
        <dbReference type="ARBA" id="ARBA00022692"/>
    </source>
</evidence>
<evidence type="ECO:0000256" key="2">
    <source>
        <dbReference type="ARBA" id="ARBA00006739"/>
    </source>
</evidence>
<comment type="caution">
    <text evidence="10">The sequence shown here is derived from an EMBL/GenBank/DDBJ whole genome shotgun (WGS) entry which is preliminary data.</text>
</comment>
<accession>A0ABQ3XVV1</accession>
<evidence type="ECO:0000256" key="6">
    <source>
        <dbReference type="ARBA" id="ARBA00022989"/>
    </source>
</evidence>
<dbReference type="InterPro" id="IPR029044">
    <property type="entry name" value="Nucleotide-diphossugar_trans"/>
</dbReference>
<evidence type="ECO:0000313" key="11">
    <source>
        <dbReference type="Proteomes" id="UP000609879"/>
    </source>
</evidence>
<protein>
    <submittedName>
        <fullName evidence="10">Glucosyl transferase</fullName>
    </submittedName>
</protein>
<gene>
    <name evidence="10" type="ORF">Ade02nite_05150</name>
</gene>
<proteinExistence type="inferred from homology"/>
<evidence type="ECO:0000313" key="10">
    <source>
        <dbReference type="EMBL" id="GID71874.1"/>
    </source>
</evidence>
<organism evidence="10 11">
    <name type="scientific">Paractinoplanes deccanensis</name>
    <dbReference type="NCBI Taxonomy" id="113561"/>
    <lineage>
        <taxon>Bacteria</taxon>
        <taxon>Bacillati</taxon>
        <taxon>Actinomycetota</taxon>
        <taxon>Actinomycetes</taxon>
        <taxon>Micromonosporales</taxon>
        <taxon>Micromonosporaceae</taxon>
        <taxon>Paractinoplanes</taxon>
    </lineage>
</organism>
<evidence type="ECO:0000256" key="8">
    <source>
        <dbReference type="SAM" id="Phobius"/>
    </source>
</evidence>
<dbReference type="Pfam" id="PF00535">
    <property type="entry name" value="Glycos_transf_2"/>
    <property type="match status" value="1"/>
</dbReference>
<dbReference type="EMBL" id="BOMI01000007">
    <property type="protein sequence ID" value="GID71874.1"/>
    <property type="molecule type" value="Genomic_DNA"/>
</dbReference>
<keyword evidence="7 8" id="KW-0472">Membrane</keyword>
<keyword evidence="6 8" id="KW-1133">Transmembrane helix</keyword>
<keyword evidence="11" id="KW-1185">Reference proteome</keyword>
<evidence type="ECO:0000256" key="7">
    <source>
        <dbReference type="ARBA" id="ARBA00023136"/>
    </source>
</evidence>
<dbReference type="GO" id="GO:0016740">
    <property type="term" value="F:transferase activity"/>
    <property type="evidence" value="ECO:0007669"/>
    <property type="project" value="UniProtKB-KW"/>
</dbReference>
<dbReference type="RefSeq" id="WP_203759857.1">
    <property type="nucleotide sequence ID" value="NZ_BAAABO010000004.1"/>
</dbReference>